<feature type="compositionally biased region" description="Basic and acidic residues" evidence="1">
    <location>
        <begin position="1010"/>
        <end position="1022"/>
    </location>
</feature>
<gene>
    <name evidence="2" type="ORF">A1Q2_05338</name>
</gene>
<feature type="compositionally biased region" description="Pro residues" evidence="1">
    <location>
        <begin position="479"/>
        <end position="495"/>
    </location>
</feature>
<feature type="region of interest" description="Disordered" evidence="1">
    <location>
        <begin position="1"/>
        <end position="665"/>
    </location>
</feature>
<feature type="compositionally biased region" description="Polar residues" evidence="1">
    <location>
        <begin position="723"/>
        <end position="734"/>
    </location>
</feature>
<feature type="region of interest" description="Disordered" evidence="1">
    <location>
        <begin position="1614"/>
        <end position="1896"/>
    </location>
</feature>
<feature type="compositionally biased region" description="Low complexity" evidence="1">
    <location>
        <begin position="1721"/>
        <end position="1732"/>
    </location>
</feature>
<feature type="compositionally biased region" description="Low complexity" evidence="1">
    <location>
        <begin position="1760"/>
        <end position="1787"/>
    </location>
</feature>
<feature type="compositionally biased region" description="Pro residues" evidence="1">
    <location>
        <begin position="1747"/>
        <end position="1759"/>
    </location>
</feature>
<feature type="compositionally biased region" description="Low complexity" evidence="1">
    <location>
        <begin position="52"/>
        <end position="68"/>
    </location>
</feature>
<dbReference type="STRING" id="1220162.K1WFM0"/>
<feature type="compositionally biased region" description="Polar residues" evidence="1">
    <location>
        <begin position="777"/>
        <end position="789"/>
    </location>
</feature>
<dbReference type="EMBL" id="AMBO01000343">
    <property type="protein sequence ID" value="EKD00369.1"/>
    <property type="molecule type" value="Genomic_DNA"/>
</dbReference>
<feature type="compositionally biased region" description="Polar residues" evidence="1">
    <location>
        <begin position="103"/>
        <end position="125"/>
    </location>
</feature>
<dbReference type="Pfam" id="PF08578">
    <property type="entry name" value="DUF1765"/>
    <property type="match status" value="1"/>
</dbReference>
<dbReference type="OMA" id="NWLIRWT"/>
<feature type="compositionally biased region" description="Polar residues" evidence="1">
    <location>
        <begin position="1881"/>
        <end position="1894"/>
    </location>
</feature>
<dbReference type="HOGENOM" id="CLU_234439_0_0_1"/>
<feature type="compositionally biased region" description="Low complexity" evidence="1">
    <location>
        <begin position="835"/>
        <end position="846"/>
    </location>
</feature>
<sequence length="1970" mass="212634">MSSATAQAQPLHLRGANGTVDARTRSSRHIYSQTSAELGGGPLSNDHSYPDGSASQANGSASANRAASPISSTASYSYNSFAPNPQKAGSQGRSSGGKMARAATSSSNQNQPPFGHSSWDNSRGSLGTDGSGSMPRPGHAHKFSGQSWGSGGSPRAHVQVPDRFTPDDPNRDPDTPNTGVTPAMAEAAAYRRAQAARQQQSQPRQKPKPPPIRTSSDDGTTRSSFYVLNHDVRTSAYMLDDNDRPPPVPSKDGTKSRCVTEPAPQEPRRRRPSLDMLRSVTGFGLDRKSGNTSSTSVDGKEQPTLRTRRSKDLLRGTMFESNKSRQAEQQRQLGVSAEAENKKQSPVVVLKKSSGALRNLFRGKSKTEPTSVKQQEDAPSESLAKPTPPFSSSTSLSKTPASPMSYNSKSPSASSFNANNNAGVGAGKSNPNLVNSQTQNTQLKQVTSRSSKASNTSPQNVTCCGTLAAAEQQQQAPRPTQPTPRTDPQPAPPKPSTLSPSTAETPTHSGNKTPIGPRSMPTKTNGSASSHSHGSHHGHRNSDRNSDTPKAKTPNGPRSPQTKTTPTQPPTRALPDPKKEQANQANQVNQTTQPNHTSQASLSPSKSFVPLSATSTVTANGNPRELHQNSASPAGSDGGSVATVRGAAEPTARLGDDWSPMKQPNGQAKLNLLQLPELDLALGDFSSSFSSDFSFDSLGFGTSNGPSSPTTPRRDLGGATPKNGRSSPRNSWGLQVTPPGGTTRAERRRSKSVGNGEGDSFWRNGFDSSWLTAKQFSTSASSSELHTTSQPQKEPEPAAPVQEEQPARGLCCGSVPSVNDSVSTHQTLSDHARTPSHGSSTHETSSPSPPRTPEDAHSALLGIATAHSDKSPHADASVESALSYDSPMTLSSEDAYGGVSTATTATTAQATAMAAGGALAAAGGAAVAAAYADDTTPPASSGRQIPAAEQSIAAPTPTKAKSSNLATPPRRKSRSKSPAPKSESPQPPTSAPDALAMLTAASKSKKGKKPKAESPKPKEEPVVLKLKPYVDYDPWAPGKPPRVTEEPKEPEQLPPLKAPFKARNNSRTLVTRANYIHPDPTISLFDLTHELERSLENFRHPMQSGGPERSMIIRSELLVYVAEIDKRCYNPRDEPQYRELREFCYDWADSLLFELRNEQPANERGACLEGLAAILECNALAVESLQLSISHQSAFRNLMVRVMNFVMDKLGAKGVFHNTLLFSGRFLAFAFFRIPHVGGQLVGVLQPPRGALMRFTRPVLIGQKIPAEAQPVYPEHLQGLCFDNAQAYTRRLLSLDPDFEAPDEKEAFHFQPGNWLRRWQSDDSELFPAFYRAYHRQLANYLAPAVEYYQQQNRPVPTHVLFRAPGYAHLATIFARKCHSYILGSVNAVTTSSSGQHFDATESAGFRGSQKPAVLETANRRLVETMWTFASTLVTLPTSDGRVLECDGSQLWDEMVELWMKNLITKTSLYSPKGVFCLFDLIDGIVDPVLNGSADSPLDIPYVIGLVRLILNEAEHALTLVKVIAFVFTHWEILTARPEDRKELCLDILLDRKLFERLCLFWSQSVRSYVLRLVVFRLGHLHTTNADGESYNVEIESVQLLQTRLDRIKRRHDELEPAPKDDDPLESPTQLKTPHTPRTPTTTQMPRSRSTITMVADSPQAPSKAEKLLGLGGFGQSDEDGGKPKASWWKRTLGKPGKKARKAKEAASPSISPSPTLTDVTLPSPRSSTSSRYENSAGSIKGRQSPAPAPLSKPQPPTPTQQQQQQQQANGQLQSPMQQQPPQQLSEPKLEPSPMAADAGVESPRSSDSSDSPKTPGRKAPPPNINVDHAKRPEGTKAAFAFEFDLPAMSPRSDAFDPAPNATSPRRSSQPPSPRATTSPHMSQSFSKRSSLLPPSTEKALADVLKNAPPVPVIDLGYDKKLHCYAVRMLAELEDAQKEYDEWWSEGGIGKVDGAPPRLAVAWPFHEGED</sequence>
<dbReference type="PANTHER" id="PTHR37988:SF1">
    <property type="entry name" value="UPF0592 MEMBRANE PROTEIN C7D4.03C"/>
    <property type="match status" value="1"/>
</dbReference>
<feature type="compositionally biased region" description="Polar residues" evidence="1">
    <location>
        <begin position="596"/>
        <end position="621"/>
    </location>
</feature>
<feature type="region of interest" description="Disordered" evidence="1">
    <location>
        <begin position="933"/>
        <end position="1059"/>
    </location>
</feature>
<feature type="compositionally biased region" description="Polar residues" evidence="1">
    <location>
        <begin position="1709"/>
        <end position="1719"/>
    </location>
</feature>
<evidence type="ECO:0000256" key="1">
    <source>
        <dbReference type="SAM" id="MobiDB-lite"/>
    </source>
</evidence>
<feature type="compositionally biased region" description="Basic and acidic residues" evidence="1">
    <location>
        <begin position="164"/>
        <end position="174"/>
    </location>
</feature>
<keyword evidence="3" id="KW-1185">Reference proteome</keyword>
<proteinExistence type="predicted"/>
<feature type="compositionally biased region" description="Polar residues" evidence="1">
    <location>
        <begin position="816"/>
        <end position="827"/>
    </location>
</feature>
<dbReference type="eggNOG" id="ENOG502R8B9">
    <property type="taxonomic scope" value="Eukaryota"/>
</dbReference>
<dbReference type="PANTHER" id="PTHR37988">
    <property type="entry name" value="UPF0592 MEMBRANE PROTEIN C7D4.03C"/>
    <property type="match status" value="1"/>
</dbReference>
<feature type="compositionally biased region" description="Low complexity" evidence="1">
    <location>
        <begin position="468"/>
        <end position="478"/>
    </location>
</feature>
<evidence type="ECO:0000313" key="3">
    <source>
        <dbReference type="Proteomes" id="UP000006757"/>
    </source>
</evidence>
<feature type="compositionally biased region" description="Low complexity" evidence="1">
    <location>
        <begin position="175"/>
        <end position="204"/>
    </location>
</feature>
<feature type="compositionally biased region" description="Polar residues" evidence="1">
    <location>
        <begin position="431"/>
        <end position="463"/>
    </location>
</feature>
<feature type="region of interest" description="Disordered" evidence="1">
    <location>
        <begin position="777"/>
        <end position="895"/>
    </location>
</feature>
<evidence type="ECO:0000313" key="2">
    <source>
        <dbReference type="EMBL" id="EKD00369.1"/>
    </source>
</evidence>
<accession>K1WFM0</accession>
<dbReference type="Proteomes" id="UP000006757">
    <property type="component" value="Unassembled WGS sequence"/>
</dbReference>
<feature type="region of interest" description="Disordered" evidence="1">
    <location>
        <begin position="696"/>
        <end position="764"/>
    </location>
</feature>
<feature type="compositionally biased region" description="Polar residues" evidence="1">
    <location>
        <begin position="496"/>
        <end position="512"/>
    </location>
</feature>
<feature type="compositionally biased region" description="Low complexity" evidence="1">
    <location>
        <begin position="1803"/>
        <end position="1813"/>
    </location>
</feature>
<feature type="compositionally biased region" description="Basic residues" evidence="1">
    <location>
        <begin position="1692"/>
        <end position="1702"/>
    </location>
</feature>
<protein>
    <submittedName>
        <fullName evidence="2">Uncharacterized protein</fullName>
    </submittedName>
</protein>
<feature type="compositionally biased region" description="Low complexity" evidence="1">
    <location>
        <begin position="390"/>
        <end position="430"/>
    </location>
</feature>
<feature type="compositionally biased region" description="Basic and acidic residues" evidence="1">
    <location>
        <begin position="1042"/>
        <end position="1051"/>
    </location>
</feature>
<feature type="compositionally biased region" description="Low complexity" evidence="1">
    <location>
        <begin position="1633"/>
        <end position="1651"/>
    </location>
</feature>
<comment type="caution">
    <text evidence="2">The sequence shown here is derived from an EMBL/GenBank/DDBJ whole genome shotgun (WGS) entry which is preliminary data.</text>
</comment>
<reference evidence="2 3" key="1">
    <citation type="journal article" date="2012" name="Eukaryot. Cell">
        <title>Genome sequence of the Trichosporon asahii environmental strain CBS 8904.</title>
        <authorList>
            <person name="Yang R.Y."/>
            <person name="Li H.T."/>
            <person name="Zhu H."/>
            <person name="Zhou G.P."/>
            <person name="Wang M."/>
            <person name="Wang L."/>
        </authorList>
    </citation>
    <scope>NUCLEOTIDE SEQUENCE [LARGE SCALE GENOMIC DNA]</scope>
    <source>
        <strain evidence="2 3">CBS 8904</strain>
    </source>
</reference>
<feature type="compositionally biased region" description="Polar residues" evidence="1">
    <location>
        <begin position="69"/>
        <end position="93"/>
    </location>
</feature>
<feature type="compositionally biased region" description="Low complexity" evidence="1">
    <location>
        <begin position="1862"/>
        <end position="1880"/>
    </location>
</feature>
<name>K1WFM0_TRIAC</name>
<dbReference type="InParanoid" id="K1WFM0"/>
<dbReference type="InterPro" id="IPR013887">
    <property type="entry name" value="UPF0592"/>
</dbReference>
<feature type="compositionally biased region" description="Basic and acidic residues" evidence="1">
    <location>
        <begin position="540"/>
        <end position="550"/>
    </location>
</feature>
<organism evidence="2 3">
    <name type="scientific">Trichosporon asahii var. asahii (strain CBS 8904)</name>
    <name type="common">Yeast</name>
    <dbReference type="NCBI Taxonomy" id="1220162"/>
    <lineage>
        <taxon>Eukaryota</taxon>
        <taxon>Fungi</taxon>
        <taxon>Dikarya</taxon>
        <taxon>Basidiomycota</taxon>
        <taxon>Agaricomycotina</taxon>
        <taxon>Tremellomycetes</taxon>
        <taxon>Trichosporonales</taxon>
        <taxon>Trichosporonaceae</taxon>
        <taxon>Trichosporon</taxon>
    </lineage>
</organism>
<feature type="compositionally biased region" description="Low complexity" evidence="1">
    <location>
        <begin position="582"/>
        <end position="595"/>
    </location>
</feature>
<dbReference type="OrthoDB" id="296767at2759"/>